<dbReference type="Pfam" id="PF03992">
    <property type="entry name" value="ABM"/>
    <property type="match status" value="1"/>
</dbReference>
<keyword evidence="2" id="KW-0503">Monooxygenase</keyword>
<dbReference type="PROSITE" id="PS51725">
    <property type="entry name" value="ABM"/>
    <property type="match status" value="1"/>
</dbReference>
<feature type="domain" description="ABM" evidence="1">
    <location>
        <begin position="2"/>
        <end position="93"/>
    </location>
</feature>
<evidence type="ECO:0000259" key="1">
    <source>
        <dbReference type="PROSITE" id="PS51725"/>
    </source>
</evidence>
<dbReference type="Gene3D" id="3.30.70.100">
    <property type="match status" value="1"/>
</dbReference>
<sequence length="109" mass="12420">MFIQIRTIVVEPGNADEVVDRFGKPGHMDTMPGLIDRTVMVSKRNKESEEVIAMIRWESEEAWKNWEKDPVHIAGHREKRGQEPPSYVISSSVKMYEVKKVLPGTAVNA</sequence>
<dbReference type="SUPFAM" id="SSF54909">
    <property type="entry name" value="Dimeric alpha+beta barrel"/>
    <property type="match status" value="1"/>
</dbReference>
<dbReference type="InterPro" id="IPR007138">
    <property type="entry name" value="ABM_dom"/>
</dbReference>
<dbReference type="RefSeq" id="WP_119599176.1">
    <property type="nucleotide sequence ID" value="NZ_QXQA01000004.1"/>
</dbReference>
<reference evidence="2 3" key="1">
    <citation type="submission" date="2018-09" db="EMBL/GenBank/DDBJ databases">
        <title>Paenibacillus aracenensis nov. sp. isolated from a cave in southern Spain.</title>
        <authorList>
            <person name="Jurado V."/>
            <person name="Gutierrez-Patricio S."/>
            <person name="Gonzalez-Pimentel J.L."/>
            <person name="Miller A.Z."/>
            <person name="Laiz L."/>
            <person name="Saiz-Jimenez C."/>
        </authorList>
    </citation>
    <scope>NUCLEOTIDE SEQUENCE [LARGE SCALE GENOMIC DNA]</scope>
    <source>
        <strain evidence="2 3">DSM 22867</strain>
    </source>
</reference>
<dbReference type="OrthoDB" id="1645001at2"/>
<evidence type="ECO:0000313" key="3">
    <source>
        <dbReference type="Proteomes" id="UP000266482"/>
    </source>
</evidence>
<protein>
    <submittedName>
        <fullName evidence="2">Antibiotic biosynthesis monooxygenase</fullName>
    </submittedName>
</protein>
<dbReference type="InterPro" id="IPR011008">
    <property type="entry name" value="Dimeric_a/b-barrel"/>
</dbReference>
<gene>
    <name evidence="2" type="ORF">D3P08_09015</name>
</gene>
<accession>A0A3A1UYF6</accession>
<name>A0A3A1UYF6_9BACL</name>
<proteinExistence type="predicted"/>
<evidence type="ECO:0000313" key="2">
    <source>
        <dbReference type="EMBL" id="RIX53567.1"/>
    </source>
</evidence>
<dbReference type="PANTHER" id="PTHR34474:SF1">
    <property type="entry name" value="HEME-DEGRADING MONOOXYGENASE HMOA"/>
    <property type="match status" value="1"/>
</dbReference>
<dbReference type="PANTHER" id="PTHR34474">
    <property type="entry name" value="SIGNAL TRANSDUCTION PROTEIN TRAP"/>
    <property type="match status" value="1"/>
</dbReference>
<dbReference type="Proteomes" id="UP000266482">
    <property type="component" value="Unassembled WGS sequence"/>
</dbReference>
<dbReference type="AlphaFoldDB" id="A0A3A1UYF6"/>
<dbReference type="InterPro" id="IPR050404">
    <property type="entry name" value="Heme-degrading_MO"/>
</dbReference>
<dbReference type="EMBL" id="QXQA01000004">
    <property type="protein sequence ID" value="RIX53567.1"/>
    <property type="molecule type" value="Genomic_DNA"/>
</dbReference>
<keyword evidence="2" id="KW-0560">Oxidoreductase</keyword>
<comment type="caution">
    <text evidence="2">The sequence shown here is derived from an EMBL/GenBank/DDBJ whole genome shotgun (WGS) entry which is preliminary data.</text>
</comment>
<dbReference type="GO" id="GO:0004497">
    <property type="term" value="F:monooxygenase activity"/>
    <property type="evidence" value="ECO:0007669"/>
    <property type="project" value="UniProtKB-KW"/>
</dbReference>
<keyword evidence="3" id="KW-1185">Reference proteome</keyword>
<organism evidence="2 3">
    <name type="scientific">Paenibacillus nanensis</name>
    <dbReference type="NCBI Taxonomy" id="393251"/>
    <lineage>
        <taxon>Bacteria</taxon>
        <taxon>Bacillati</taxon>
        <taxon>Bacillota</taxon>
        <taxon>Bacilli</taxon>
        <taxon>Bacillales</taxon>
        <taxon>Paenibacillaceae</taxon>
        <taxon>Paenibacillus</taxon>
    </lineage>
</organism>